<keyword evidence="5 9" id="KW-1133">Transmembrane helix</keyword>
<dbReference type="InterPro" id="IPR016688">
    <property type="entry name" value="MscS-like_plants/fungi"/>
</dbReference>
<reference evidence="11" key="2">
    <citation type="submission" date="2023-06" db="EMBL/GenBank/DDBJ databases">
        <authorList>
            <person name="Ma L."/>
            <person name="Liu K.-W."/>
            <person name="Li Z."/>
            <person name="Hsiao Y.-Y."/>
            <person name="Qi Y."/>
            <person name="Fu T."/>
            <person name="Tang G."/>
            <person name="Zhang D."/>
            <person name="Sun W.-H."/>
            <person name="Liu D.-K."/>
            <person name="Li Y."/>
            <person name="Chen G.-Z."/>
            <person name="Liu X.-D."/>
            <person name="Liao X.-Y."/>
            <person name="Jiang Y.-T."/>
            <person name="Yu X."/>
            <person name="Hao Y."/>
            <person name="Huang J."/>
            <person name="Zhao X.-W."/>
            <person name="Ke S."/>
            <person name="Chen Y.-Y."/>
            <person name="Wu W.-L."/>
            <person name="Hsu J.-L."/>
            <person name="Lin Y.-F."/>
            <person name="Huang M.-D."/>
            <person name="Li C.-Y."/>
            <person name="Huang L."/>
            <person name="Wang Z.-W."/>
            <person name="Zhao X."/>
            <person name="Zhong W.-Y."/>
            <person name="Peng D.-H."/>
            <person name="Ahmad S."/>
            <person name="Lan S."/>
            <person name="Zhang J.-S."/>
            <person name="Tsai W.-C."/>
            <person name="Van De Peer Y."/>
            <person name="Liu Z.-J."/>
        </authorList>
    </citation>
    <scope>NUCLEOTIDE SEQUENCE</scope>
    <source>
        <strain evidence="11">SCP</strain>
        <tissue evidence="11">Leaves</tissue>
    </source>
</reference>
<dbReference type="SUPFAM" id="SSF50182">
    <property type="entry name" value="Sm-like ribonucleoproteins"/>
    <property type="match status" value="1"/>
</dbReference>
<dbReference type="Gene3D" id="2.30.30.60">
    <property type="match status" value="1"/>
</dbReference>
<comment type="subcellular location">
    <subcellularLocation>
        <location evidence="1">Membrane</location>
        <topology evidence="1">Multi-pass membrane protein</topology>
    </subcellularLocation>
</comment>
<feature type="domain" description="Mechanosensitive ion channel MscS" evidence="10">
    <location>
        <begin position="538"/>
        <end position="594"/>
    </location>
</feature>
<proteinExistence type="inferred from homology"/>
<feature type="transmembrane region" description="Helical" evidence="9">
    <location>
        <begin position="154"/>
        <end position="181"/>
    </location>
</feature>
<dbReference type="PANTHER" id="PTHR31618">
    <property type="entry name" value="MECHANOSENSITIVE ION CHANNEL PROTEIN 5"/>
    <property type="match status" value="1"/>
</dbReference>
<accession>A0AAV9AB34</accession>
<dbReference type="Proteomes" id="UP001179952">
    <property type="component" value="Unassembled WGS sequence"/>
</dbReference>
<dbReference type="GO" id="GO:0005886">
    <property type="term" value="C:plasma membrane"/>
    <property type="evidence" value="ECO:0007669"/>
    <property type="project" value="UniProtKB-UniRule"/>
</dbReference>
<evidence type="ECO:0000256" key="7">
    <source>
        <dbReference type="PIRNR" id="PIRNR017209"/>
    </source>
</evidence>
<evidence type="ECO:0000256" key="1">
    <source>
        <dbReference type="ARBA" id="ARBA00004141"/>
    </source>
</evidence>
<keyword evidence="12" id="KW-1185">Reference proteome</keyword>
<evidence type="ECO:0000313" key="11">
    <source>
        <dbReference type="EMBL" id="KAK1261333.1"/>
    </source>
</evidence>
<dbReference type="AlphaFoldDB" id="A0AAV9AB34"/>
<name>A0AAV9AB34_ACOGR</name>
<feature type="transmembrane region" description="Helical" evidence="9">
    <location>
        <begin position="239"/>
        <end position="261"/>
    </location>
</feature>
<feature type="transmembrane region" description="Helical" evidence="9">
    <location>
        <begin position="122"/>
        <end position="142"/>
    </location>
</feature>
<keyword evidence="4 9" id="KW-0812">Transmembrane</keyword>
<evidence type="ECO:0000313" key="12">
    <source>
        <dbReference type="Proteomes" id="UP001179952"/>
    </source>
</evidence>
<dbReference type="GO" id="GO:0050982">
    <property type="term" value="P:detection of mechanical stimulus"/>
    <property type="evidence" value="ECO:0007669"/>
    <property type="project" value="UniProtKB-ARBA"/>
</dbReference>
<comment type="similarity">
    <text evidence="2 7">Belongs to the MscS (TC 1.A.23) family.</text>
</comment>
<evidence type="ECO:0000256" key="4">
    <source>
        <dbReference type="ARBA" id="ARBA00022692"/>
    </source>
</evidence>
<reference evidence="11" key="1">
    <citation type="journal article" date="2023" name="Nat. Commun.">
        <title>Diploid and tetraploid genomes of Acorus and the evolution of monocots.</title>
        <authorList>
            <person name="Ma L."/>
            <person name="Liu K.W."/>
            <person name="Li Z."/>
            <person name="Hsiao Y.Y."/>
            <person name="Qi Y."/>
            <person name="Fu T."/>
            <person name="Tang G.D."/>
            <person name="Zhang D."/>
            <person name="Sun W.H."/>
            <person name="Liu D.K."/>
            <person name="Li Y."/>
            <person name="Chen G.Z."/>
            <person name="Liu X.D."/>
            <person name="Liao X.Y."/>
            <person name="Jiang Y.T."/>
            <person name="Yu X."/>
            <person name="Hao Y."/>
            <person name="Huang J."/>
            <person name="Zhao X.W."/>
            <person name="Ke S."/>
            <person name="Chen Y.Y."/>
            <person name="Wu W.L."/>
            <person name="Hsu J.L."/>
            <person name="Lin Y.F."/>
            <person name="Huang M.D."/>
            <person name="Li C.Y."/>
            <person name="Huang L."/>
            <person name="Wang Z.W."/>
            <person name="Zhao X."/>
            <person name="Zhong W.Y."/>
            <person name="Peng D.H."/>
            <person name="Ahmad S."/>
            <person name="Lan S."/>
            <person name="Zhang J.S."/>
            <person name="Tsai W.C."/>
            <person name="Van de Peer Y."/>
            <person name="Liu Z.J."/>
        </authorList>
    </citation>
    <scope>NUCLEOTIDE SEQUENCE</scope>
    <source>
        <strain evidence="11">SCP</strain>
    </source>
</reference>
<feature type="compositionally biased region" description="Acidic residues" evidence="8">
    <location>
        <begin position="82"/>
        <end position="100"/>
    </location>
</feature>
<dbReference type="Pfam" id="PF00924">
    <property type="entry name" value="MS_channel_2nd"/>
    <property type="match status" value="1"/>
</dbReference>
<dbReference type="FunFam" id="2.30.30.60:FF:000003">
    <property type="entry name" value="Predicted mechanosensitive ion channel"/>
    <property type="match status" value="1"/>
</dbReference>
<evidence type="ECO:0000256" key="5">
    <source>
        <dbReference type="ARBA" id="ARBA00022989"/>
    </source>
</evidence>
<evidence type="ECO:0000256" key="2">
    <source>
        <dbReference type="ARBA" id="ARBA00008017"/>
    </source>
</evidence>
<dbReference type="InterPro" id="IPR006685">
    <property type="entry name" value="MscS_channel_2nd"/>
</dbReference>
<dbReference type="EMBL" id="JAUJYN010000010">
    <property type="protein sequence ID" value="KAK1261333.1"/>
    <property type="molecule type" value="Genomic_DNA"/>
</dbReference>
<protein>
    <recommendedName>
        <fullName evidence="7">Mechanosensitive ion channel protein</fullName>
    </recommendedName>
</protein>
<feature type="compositionally biased region" description="Polar residues" evidence="8">
    <location>
        <begin position="31"/>
        <end position="44"/>
    </location>
</feature>
<feature type="transmembrane region" description="Helical" evidence="9">
    <location>
        <begin position="519"/>
        <end position="542"/>
    </location>
</feature>
<feature type="region of interest" description="Disordered" evidence="8">
    <location>
        <begin position="1"/>
        <end position="111"/>
    </location>
</feature>
<feature type="transmembrane region" description="Helical" evidence="9">
    <location>
        <begin position="202"/>
        <end position="219"/>
    </location>
</feature>
<evidence type="ECO:0000256" key="9">
    <source>
        <dbReference type="SAM" id="Phobius"/>
    </source>
</evidence>
<feature type="transmembrane region" description="Helical" evidence="9">
    <location>
        <begin position="487"/>
        <end position="507"/>
    </location>
</feature>
<evidence type="ECO:0000256" key="3">
    <source>
        <dbReference type="ARBA" id="ARBA00022448"/>
    </source>
</evidence>
<gene>
    <name evidence="11" type="ORF">QJS04_geneDACA008939</name>
</gene>
<keyword evidence="3" id="KW-0813">Transport</keyword>
<sequence>MQRDKEMHSTERDQVVLVMPQHDPQSPEPRLTTTTIESPNHNPSQRPPRPNPATLISKPKSRFVELIYPLGPQTPKPHPDSESDDYSDDEDYNEEEEEGDPQSSAPKTLNGRKKQKVGWRTIIEWSAFVSITACLICSLTVGSLRSRGAWGLELWKWCVMVLVTFCGRLLSRWLIAFLVFLIERTFLFREKVLYFVYGLRKSVQNVVWLGLVLLSWTLLFHPEENDGKDHRILKRFSRILIAALIGSVIWLVKIILVKVLASEFHVSTFFDRMKESVFHHYILETLSSPADQVMLEEDHWGEEQKLRQRRKLDLWKRARTLPGRLKRKDAVAAALGAAEMPSNRGSRRIDMERLKRLTREGTEVFSVKRLVSHVRSRGLSTISKTVDEFGKTDSEITSELEARNTADRIFKNVAKKGHKYIEEDDLLKFLKIEEVHTILPLFAGAAETRMIKRSAFRDWVVRAYRERKSLAHALNDTKTAVQQLHKLASAIVVVIIIVETIMVMGLATSKVLLVVSSQLLLIGFVFQNTCKVIFESIVFVFVMHPFDVGDRCVIDGVQMIVEEMNILNTVFVRFDNEKIYYPNVVLLSKPISNFYRSPNMADTIDFSIDVATPVESISSMKKLVQTYIDNKSKHWQPKHSIIFKEIENVNKMKMALIVTHTMNHQDFGEKNSRRSELIFELKKIFETLGIKYNLLPQEVHLTQVVMAQGRIPPPPNANAL</sequence>
<feature type="compositionally biased region" description="Basic and acidic residues" evidence="8">
    <location>
        <begin position="1"/>
        <end position="14"/>
    </location>
</feature>
<evidence type="ECO:0000256" key="8">
    <source>
        <dbReference type="SAM" id="MobiDB-lite"/>
    </source>
</evidence>
<evidence type="ECO:0000256" key="6">
    <source>
        <dbReference type="ARBA" id="ARBA00023136"/>
    </source>
</evidence>
<dbReference type="GO" id="GO:0006820">
    <property type="term" value="P:monoatomic anion transport"/>
    <property type="evidence" value="ECO:0007669"/>
    <property type="project" value="TreeGrafter"/>
</dbReference>
<dbReference type="InterPro" id="IPR010920">
    <property type="entry name" value="LSM_dom_sf"/>
</dbReference>
<comment type="caution">
    <text evidence="11">The sequence shown here is derived from an EMBL/GenBank/DDBJ whole genome shotgun (WGS) entry which is preliminary data.</text>
</comment>
<dbReference type="PANTHER" id="PTHR31618:SF26">
    <property type="entry name" value="MECHANOSENSITIVE ION CHANNEL PROTEIN"/>
    <property type="match status" value="1"/>
</dbReference>
<dbReference type="PIRSF" id="PIRSF017209">
    <property type="entry name" value="Memb_At2g17000_prd"/>
    <property type="match status" value="1"/>
</dbReference>
<organism evidence="11 12">
    <name type="scientific">Acorus gramineus</name>
    <name type="common">Dwarf sweet flag</name>
    <dbReference type="NCBI Taxonomy" id="55184"/>
    <lineage>
        <taxon>Eukaryota</taxon>
        <taxon>Viridiplantae</taxon>
        <taxon>Streptophyta</taxon>
        <taxon>Embryophyta</taxon>
        <taxon>Tracheophyta</taxon>
        <taxon>Spermatophyta</taxon>
        <taxon>Magnoliopsida</taxon>
        <taxon>Liliopsida</taxon>
        <taxon>Acoraceae</taxon>
        <taxon>Acorus</taxon>
    </lineage>
</organism>
<evidence type="ECO:0000259" key="10">
    <source>
        <dbReference type="Pfam" id="PF00924"/>
    </source>
</evidence>
<dbReference type="InterPro" id="IPR023408">
    <property type="entry name" value="MscS_beta-dom_sf"/>
</dbReference>
<dbReference type="GO" id="GO:0008381">
    <property type="term" value="F:mechanosensitive monoatomic ion channel activity"/>
    <property type="evidence" value="ECO:0007669"/>
    <property type="project" value="TreeGrafter"/>
</dbReference>
<keyword evidence="6 7" id="KW-0472">Membrane</keyword>